<protein>
    <submittedName>
        <fullName evidence="2">Integrase, catalytic domain</fullName>
    </submittedName>
</protein>
<reference evidence="2 3" key="1">
    <citation type="journal article" date="2008" name="J. Bacteriol.">
        <title>'Candidatus Cloacamonas acidaminovorans': genome sequence reconstruction provides a first glimpse of a new bacterial division.</title>
        <authorList>
            <person name="Pelletier E."/>
            <person name="Kreimeyer A."/>
            <person name="Bocs S."/>
            <person name="Rouy Z."/>
            <person name="Gyapay G."/>
            <person name="Chouari R."/>
            <person name="Riviere D."/>
            <person name="Ganesan A."/>
            <person name="Daegelen P."/>
            <person name="Sghir A."/>
            <person name="Cohen G.N."/>
            <person name="Medigue C."/>
            <person name="Weissenbach J."/>
            <person name="Le Paslier D."/>
        </authorList>
    </citation>
    <scope>NUCLEOTIDE SEQUENCE [LARGE SCALE GENOMIC DNA]</scope>
    <source>
        <strain evidence="3">Evry</strain>
    </source>
</reference>
<dbReference type="EMBL" id="CU466930">
    <property type="protein sequence ID" value="CAO80055.1"/>
    <property type="molecule type" value="Genomic_DNA"/>
</dbReference>
<dbReference type="AlphaFoldDB" id="B0VIZ5"/>
<dbReference type="KEGG" id="caci:CLOAM0145"/>
<dbReference type="InterPro" id="IPR048020">
    <property type="entry name" value="Transpos_IS3"/>
</dbReference>
<dbReference type="STRING" id="459349.CLOAM0145"/>
<dbReference type="HOGENOM" id="CLU_027402_4_2_0"/>
<proteinExistence type="predicted"/>
<dbReference type="InterPro" id="IPR050900">
    <property type="entry name" value="Transposase_IS3/IS150/IS904"/>
</dbReference>
<name>B0VIZ5_CLOAI</name>
<dbReference type="Pfam" id="PF00665">
    <property type="entry name" value="rve"/>
    <property type="match status" value="1"/>
</dbReference>
<sequence>MEAICMTFGYSRQAYYKHKQLEEFRTKRDQNVLAEVRNIRHKQPKVGVRKLHIMLNNLEQSELKISRDQLFALLARNDMLVKQKKKFTRTSRPDKKASVFPNLLDMKTIDKKNQAWVVDITYLNTCYGFAYLYLITDRYSRKIISFVVANRLHAKYACKALQKAISTVDDPAGIIHHSDHGSQYCSEEYQKILNSNKILCSMTGIAHCYDNAVAERINGILKQEFGLGRTLQSVKVAQELASDAIYIYNNNRLHSALMYKTPCEVHDAL</sequence>
<dbReference type="Pfam" id="PF13333">
    <property type="entry name" value="rve_2"/>
    <property type="match status" value="1"/>
</dbReference>
<evidence type="ECO:0000259" key="1">
    <source>
        <dbReference type="PROSITE" id="PS50994"/>
    </source>
</evidence>
<organism evidence="2 3">
    <name type="scientific">Cloacimonas acidaminovorans (strain Evry)</name>
    <dbReference type="NCBI Taxonomy" id="459349"/>
    <lineage>
        <taxon>Bacteria</taxon>
        <taxon>Pseudomonadati</taxon>
        <taxon>Candidatus Cloacimonadota</taxon>
        <taxon>Candidatus Cloacimonadia</taxon>
        <taxon>Candidatus Cloacimonadales</taxon>
        <taxon>Candidatus Cloacimonadaceae</taxon>
        <taxon>Candidatus Cloacimonas</taxon>
    </lineage>
</organism>
<dbReference type="eggNOG" id="COG2801">
    <property type="taxonomic scope" value="Bacteria"/>
</dbReference>
<dbReference type="NCBIfam" id="NF033516">
    <property type="entry name" value="transpos_IS3"/>
    <property type="match status" value="1"/>
</dbReference>
<dbReference type="InterPro" id="IPR036397">
    <property type="entry name" value="RNaseH_sf"/>
</dbReference>
<dbReference type="GO" id="GO:0003676">
    <property type="term" value="F:nucleic acid binding"/>
    <property type="evidence" value="ECO:0007669"/>
    <property type="project" value="InterPro"/>
</dbReference>
<accession>B0VIZ5</accession>
<dbReference type="Gene3D" id="3.30.420.10">
    <property type="entry name" value="Ribonuclease H-like superfamily/Ribonuclease H"/>
    <property type="match status" value="1"/>
</dbReference>
<dbReference type="PROSITE" id="PS50994">
    <property type="entry name" value="INTEGRASE"/>
    <property type="match status" value="1"/>
</dbReference>
<dbReference type="SUPFAM" id="SSF53098">
    <property type="entry name" value="Ribonuclease H-like"/>
    <property type="match status" value="1"/>
</dbReference>
<gene>
    <name evidence="2" type="ordered locus">CLOAM0145</name>
</gene>
<feature type="domain" description="Integrase catalytic" evidence="1">
    <location>
        <begin position="97"/>
        <end position="269"/>
    </location>
</feature>
<dbReference type="Proteomes" id="UP000002019">
    <property type="component" value="Chromosome"/>
</dbReference>
<dbReference type="PANTHER" id="PTHR46889:SF5">
    <property type="entry name" value="INTEGRASE PROTEIN"/>
    <property type="match status" value="1"/>
</dbReference>
<dbReference type="PANTHER" id="PTHR46889">
    <property type="entry name" value="TRANSPOSASE INSF FOR INSERTION SEQUENCE IS3B-RELATED"/>
    <property type="match status" value="1"/>
</dbReference>
<dbReference type="InterPro" id="IPR012337">
    <property type="entry name" value="RNaseH-like_sf"/>
</dbReference>
<evidence type="ECO:0000313" key="3">
    <source>
        <dbReference type="Proteomes" id="UP000002019"/>
    </source>
</evidence>
<dbReference type="GO" id="GO:0015074">
    <property type="term" value="P:DNA integration"/>
    <property type="evidence" value="ECO:0007669"/>
    <property type="project" value="InterPro"/>
</dbReference>
<dbReference type="InterPro" id="IPR001584">
    <property type="entry name" value="Integrase_cat-core"/>
</dbReference>
<evidence type="ECO:0000313" key="2">
    <source>
        <dbReference type="EMBL" id="CAO80055.1"/>
    </source>
</evidence>
<keyword evidence="3" id="KW-1185">Reference proteome</keyword>